<name>G2KR92_MICAA</name>
<dbReference type="RefSeq" id="WP_014102362.1">
    <property type="nucleotide sequence ID" value="NC_016026.1"/>
</dbReference>
<dbReference type="AlphaFoldDB" id="G2KR92"/>
<evidence type="ECO:0000313" key="1">
    <source>
        <dbReference type="EMBL" id="AEP09139.1"/>
    </source>
</evidence>
<proteinExistence type="predicted"/>
<gene>
    <name evidence="1" type="ordered locus">MICA_805</name>
</gene>
<dbReference type="EMBL" id="CP002382">
    <property type="protein sequence ID" value="AEP09139.1"/>
    <property type="molecule type" value="Genomic_DNA"/>
</dbReference>
<reference evidence="1 2" key="1">
    <citation type="journal article" date="2011" name="BMC Genomics">
        <title>Genomic insights into an obligate epibiotic bacterial predator: Micavibrio aeruginosavorus ARL-13.</title>
        <authorList>
            <person name="Wang Z."/>
            <person name="Kadouri D."/>
            <person name="Wu M."/>
        </authorList>
    </citation>
    <scope>NUCLEOTIDE SEQUENCE [LARGE SCALE GENOMIC DNA]</scope>
    <source>
        <strain evidence="1 2">ARL-13</strain>
    </source>
</reference>
<accession>G2KR92</accession>
<sequence length="56" mass="6673">MESQQNTTDRNRRDPLKELDFLTLSVRNGRARQHVRDVNLIMAQRPRTRSQSHKTI</sequence>
<keyword evidence="2" id="KW-1185">Reference proteome</keyword>
<evidence type="ECO:0000313" key="2">
    <source>
        <dbReference type="Proteomes" id="UP000009286"/>
    </source>
</evidence>
<dbReference type="KEGG" id="mai:MICA_805"/>
<dbReference type="Proteomes" id="UP000009286">
    <property type="component" value="Chromosome"/>
</dbReference>
<organism evidence="1 2">
    <name type="scientific">Micavibrio aeruginosavorus (strain ARL-13)</name>
    <dbReference type="NCBI Taxonomy" id="856793"/>
    <lineage>
        <taxon>Bacteria</taxon>
        <taxon>Pseudomonadati</taxon>
        <taxon>Bdellovibrionota</taxon>
        <taxon>Bdellovibrionia</taxon>
        <taxon>Bdellovibrionales</taxon>
        <taxon>Pseudobdellovibrionaceae</taxon>
        <taxon>Micavibrio</taxon>
    </lineage>
</organism>
<dbReference type="HOGENOM" id="CLU_3009174_0_0_5"/>
<protein>
    <submittedName>
        <fullName evidence="1">Uncharacterized protein</fullName>
    </submittedName>
</protein>
<dbReference type="STRING" id="856793.MICA_805"/>